<proteinExistence type="predicted"/>
<keyword evidence="3" id="KW-1185">Reference proteome</keyword>
<dbReference type="AlphaFoldDB" id="A0A2P7QSW4"/>
<dbReference type="RefSeq" id="WP_106453724.1">
    <property type="nucleotide sequence ID" value="NZ_PXYH01000014.1"/>
</dbReference>
<dbReference type="InterPro" id="IPR010718">
    <property type="entry name" value="DUF1294"/>
</dbReference>
<feature type="transmembrane region" description="Helical" evidence="1">
    <location>
        <begin position="6"/>
        <end position="25"/>
    </location>
</feature>
<evidence type="ECO:0000256" key="1">
    <source>
        <dbReference type="SAM" id="Phobius"/>
    </source>
</evidence>
<accession>A0A2P7QSW4</accession>
<dbReference type="OrthoDB" id="72963at2"/>
<dbReference type="InterPro" id="IPR012156">
    <property type="entry name" value="Cold_shock_CspA"/>
</dbReference>
<gene>
    <name evidence="2" type="ORF">C7I36_10800</name>
</gene>
<organism evidence="2 3">
    <name type="scientific">Zobellella taiwanensis</name>
    <dbReference type="NCBI Taxonomy" id="347535"/>
    <lineage>
        <taxon>Bacteria</taxon>
        <taxon>Pseudomonadati</taxon>
        <taxon>Pseudomonadota</taxon>
        <taxon>Gammaproteobacteria</taxon>
        <taxon>Aeromonadales</taxon>
        <taxon>Aeromonadaceae</taxon>
        <taxon>Zobellella</taxon>
    </lineage>
</organism>
<evidence type="ECO:0000313" key="2">
    <source>
        <dbReference type="EMBL" id="PSJ41062.1"/>
    </source>
</evidence>
<dbReference type="GO" id="GO:0003676">
    <property type="term" value="F:nucleic acid binding"/>
    <property type="evidence" value="ECO:0007669"/>
    <property type="project" value="InterPro"/>
</dbReference>
<dbReference type="Proteomes" id="UP000242181">
    <property type="component" value="Unassembled WGS sequence"/>
</dbReference>
<comment type="caution">
    <text evidence="2">The sequence shown here is derived from an EMBL/GenBank/DDBJ whole genome shotgun (WGS) entry which is preliminary data.</text>
</comment>
<name>A0A2P7QSW4_9GAMM</name>
<reference evidence="2 3" key="1">
    <citation type="submission" date="2018-03" db="EMBL/GenBank/DDBJ databases">
        <title>The draft genome of Zobellella taiwanensis JCM 13381.</title>
        <authorList>
            <person name="Liu L."/>
            <person name="Li L."/>
            <person name="Wang T."/>
            <person name="Zhang X."/>
            <person name="Liang L."/>
        </authorList>
    </citation>
    <scope>NUCLEOTIDE SEQUENCE [LARGE SCALE GENOMIC DNA]</scope>
    <source>
        <strain evidence="2 3">JCM 13381</strain>
    </source>
</reference>
<feature type="transmembrane region" description="Helical" evidence="1">
    <location>
        <begin position="70"/>
        <end position="90"/>
    </location>
</feature>
<protein>
    <submittedName>
        <fullName evidence="2">DUF1294 domain-containing protein</fullName>
    </submittedName>
</protein>
<keyword evidence="1" id="KW-1133">Transmembrane helix</keyword>
<sequence length="101" mass="11472">MIKVYAGLALWYAALSLVTFGLYWWDKRAAMHGHWRISERTLHMLALLGGWPGAWLGQHWLRHKSRKRSFLWVFWLAVAANLGGVSWLLAVSDGLAARIAG</sequence>
<dbReference type="PIRSF" id="PIRSF002599">
    <property type="entry name" value="Cold_shock_A"/>
    <property type="match status" value="1"/>
</dbReference>
<keyword evidence="1" id="KW-0472">Membrane</keyword>
<keyword evidence="1" id="KW-0812">Transmembrane</keyword>
<evidence type="ECO:0000313" key="3">
    <source>
        <dbReference type="Proteomes" id="UP000242181"/>
    </source>
</evidence>
<dbReference type="EMBL" id="PXYH01000014">
    <property type="protein sequence ID" value="PSJ41062.1"/>
    <property type="molecule type" value="Genomic_DNA"/>
</dbReference>
<dbReference type="Pfam" id="PF06961">
    <property type="entry name" value="DUF1294"/>
    <property type="match status" value="1"/>
</dbReference>